<comment type="caution">
    <text evidence="1">The sequence shown here is derived from an EMBL/GenBank/DDBJ whole genome shotgun (WGS) entry which is preliminary data.</text>
</comment>
<dbReference type="Proteomes" id="UP000253099">
    <property type="component" value="Unassembled WGS sequence"/>
</dbReference>
<evidence type="ECO:0000313" key="2">
    <source>
        <dbReference type="Proteomes" id="UP000253099"/>
    </source>
</evidence>
<dbReference type="EMBL" id="NIZT01000012">
    <property type="protein sequence ID" value="RBQ24008.1"/>
    <property type="molecule type" value="Genomic_DNA"/>
</dbReference>
<reference evidence="1 2" key="1">
    <citation type="submission" date="2018-06" db="EMBL/GenBank/DDBJ databases">
        <title>Genomic insight into two independent archaeal endosymbiosis events.</title>
        <authorList>
            <person name="Lind A.E."/>
            <person name="Lewis W.H."/>
            <person name="Spang A."/>
            <person name="Guy L."/>
            <person name="Embley M.T."/>
            <person name="Ettema T.J.G."/>
        </authorList>
    </citation>
    <scope>NUCLEOTIDE SEQUENCE [LARGE SCALE GENOMIC DNA]</scope>
    <source>
        <strain evidence="1">NOE</strain>
    </source>
</reference>
<evidence type="ECO:0000313" key="1">
    <source>
        <dbReference type="EMBL" id="RBQ24008.1"/>
    </source>
</evidence>
<proteinExistence type="predicted"/>
<gene>
    <name evidence="1" type="ORF">ALNOE001_05600</name>
</gene>
<organism evidence="1 2">
    <name type="scientific">Candidatus Methanobinarius endosymbioticus</name>
    <dbReference type="NCBI Taxonomy" id="2006182"/>
    <lineage>
        <taxon>Archaea</taxon>
        <taxon>Methanobacteriati</taxon>
        <taxon>Methanobacteriota</taxon>
        <taxon>Methanomada group</taxon>
        <taxon>Methanobacteria</taxon>
        <taxon>Methanobacteriales</taxon>
        <taxon>Methanobacteriaceae</taxon>
        <taxon>Candidatus Methanobinarius</taxon>
    </lineage>
</organism>
<keyword evidence="2" id="KW-1185">Reference proteome</keyword>
<name>A0A366MCN9_9EURY</name>
<accession>A0A366MCN9</accession>
<protein>
    <submittedName>
        <fullName evidence="1">Uncharacterized protein</fullName>
    </submittedName>
</protein>
<dbReference type="AlphaFoldDB" id="A0A366MCN9"/>
<sequence>MPIYKISEKMGSVFQNPKIQFFNVDTTSELAFGCENLGLPAMKLKIELIK</sequence>